<keyword evidence="2" id="KW-0500">Molybdenum</keyword>
<evidence type="ECO:0000313" key="8">
    <source>
        <dbReference type="Proteomes" id="UP000799423"/>
    </source>
</evidence>
<dbReference type="InterPro" id="IPR008335">
    <property type="entry name" value="Mopterin_OxRdtase_euk"/>
</dbReference>
<dbReference type="InterPro" id="IPR036374">
    <property type="entry name" value="OxRdtase_Mopterin-bd_sf"/>
</dbReference>
<dbReference type="GO" id="GO:0043546">
    <property type="term" value="F:molybdopterin cofactor binding"/>
    <property type="evidence" value="ECO:0007669"/>
    <property type="project" value="TreeGrafter"/>
</dbReference>
<dbReference type="PANTHER" id="PTHR19372:SF7">
    <property type="entry name" value="SULFITE OXIDASE, MITOCHONDRIAL"/>
    <property type="match status" value="1"/>
</dbReference>
<reference evidence="7" key="1">
    <citation type="submission" date="2020-01" db="EMBL/GenBank/DDBJ databases">
        <authorList>
            <consortium name="DOE Joint Genome Institute"/>
            <person name="Haridas S."/>
            <person name="Albert R."/>
            <person name="Binder M."/>
            <person name="Bloem J."/>
            <person name="Labutti K."/>
            <person name="Salamov A."/>
            <person name="Andreopoulos B."/>
            <person name="Baker S.E."/>
            <person name="Barry K."/>
            <person name="Bills G."/>
            <person name="Bluhm B.H."/>
            <person name="Cannon C."/>
            <person name="Castanera R."/>
            <person name="Culley D.E."/>
            <person name="Daum C."/>
            <person name="Ezra D."/>
            <person name="Gonzalez J.B."/>
            <person name="Henrissat B."/>
            <person name="Kuo A."/>
            <person name="Liang C."/>
            <person name="Lipzen A."/>
            <person name="Lutzoni F."/>
            <person name="Magnuson J."/>
            <person name="Mondo S."/>
            <person name="Nolan M."/>
            <person name="Ohm R."/>
            <person name="Pangilinan J."/>
            <person name="Park H.-J."/>
            <person name="Ramirez L."/>
            <person name="Alfaro M."/>
            <person name="Sun H."/>
            <person name="Tritt A."/>
            <person name="Yoshinaga Y."/>
            <person name="Zwiers L.-H."/>
            <person name="Turgeon B.G."/>
            <person name="Goodwin S.B."/>
            <person name="Spatafora J.W."/>
            <person name="Crous P.W."/>
            <person name="Grigoriev I.V."/>
        </authorList>
    </citation>
    <scope>NUCLEOTIDE SEQUENCE</scope>
    <source>
        <strain evidence="7">IPT5</strain>
    </source>
</reference>
<dbReference type="GO" id="GO:0030151">
    <property type="term" value="F:molybdenum ion binding"/>
    <property type="evidence" value="ECO:0007669"/>
    <property type="project" value="InterPro"/>
</dbReference>
<evidence type="ECO:0000256" key="2">
    <source>
        <dbReference type="ARBA" id="ARBA00022505"/>
    </source>
</evidence>
<organism evidence="7 8">
    <name type="scientific">Plenodomus tracheiphilus IPT5</name>
    <dbReference type="NCBI Taxonomy" id="1408161"/>
    <lineage>
        <taxon>Eukaryota</taxon>
        <taxon>Fungi</taxon>
        <taxon>Dikarya</taxon>
        <taxon>Ascomycota</taxon>
        <taxon>Pezizomycotina</taxon>
        <taxon>Dothideomycetes</taxon>
        <taxon>Pleosporomycetidae</taxon>
        <taxon>Pleosporales</taxon>
        <taxon>Pleosporineae</taxon>
        <taxon>Leptosphaeriaceae</taxon>
        <taxon>Plenodomus</taxon>
    </lineage>
</organism>
<dbReference type="Gene3D" id="3.90.420.10">
    <property type="entry name" value="Oxidoreductase, molybdopterin-binding domain"/>
    <property type="match status" value="1"/>
</dbReference>
<proteinExistence type="predicted"/>
<dbReference type="SUPFAM" id="SSF81296">
    <property type="entry name" value="E set domains"/>
    <property type="match status" value="1"/>
</dbReference>
<dbReference type="PANTHER" id="PTHR19372">
    <property type="entry name" value="SULFITE REDUCTASE"/>
    <property type="match status" value="1"/>
</dbReference>
<sequence length="355" mass="39890">MVDESERRHDIPALPEPGMERDALQFIHPGFYIRQPPPPHELDTFITPDVKLFQTLHLGTTVVDETKYMLVVDGLVERPFAITLEKLRKLPRTSTTAFHECYGSPLKPPTEALWRIGNVKWTGVQLSHLLSLAGFAPSDETQFIWSDGLDRGEFAGVGADRYQKDLPLAKALQPEVLVAYEMNGEPLKPDRGGPVRLVVPGYFGTNSTKWLCRLSVQTERAKGPFTTTFYNEADLNDPQSKTTKPVWQLQVNSMITRPTPGQVFTEKTIAVEGWAWSDHGILSVGVTADGGQSWSDAQVSRRSEYEWQRFETRLELCPGEYTIMARARSKSGEQQPLVDTRNHVHSVTVKISSND</sequence>
<dbReference type="InterPro" id="IPR014756">
    <property type="entry name" value="Ig_E-set"/>
</dbReference>
<dbReference type="SUPFAM" id="SSF56524">
    <property type="entry name" value="Oxidoreductase molybdopterin-binding domain"/>
    <property type="match status" value="1"/>
</dbReference>
<keyword evidence="8" id="KW-1185">Reference proteome</keyword>
<dbReference type="Pfam" id="PF00174">
    <property type="entry name" value="Oxidored_molyb"/>
    <property type="match status" value="1"/>
</dbReference>
<dbReference type="Gene3D" id="2.60.40.650">
    <property type="match status" value="1"/>
</dbReference>
<dbReference type="EMBL" id="MU006309">
    <property type="protein sequence ID" value="KAF2849949.1"/>
    <property type="molecule type" value="Genomic_DNA"/>
</dbReference>
<dbReference type="InterPro" id="IPR005066">
    <property type="entry name" value="MoCF_OxRdtse_dimer"/>
</dbReference>
<dbReference type="Proteomes" id="UP000799423">
    <property type="component" value="Unassembled WGS sequence"/>
</dbReference>
<dbReference type="GO" id="GO:0005739">
    <property type="term" value="C:mitochondrion"/>
    <property type="evidence" value="ECO:0007669"/>
    <property type="project" value="TreeGrafter"/>
</dbReference>
<evidence type="ECO:0000256" key="1">
    <source>
        <dbReference type="ARBA" id="ARBA00001924"/>
    </source>
</evidence>
<dbReference type="OrthoDB" id="10051395at2759"/>
<dbReference type="GO" id="GO:0008482">
    <property type="term" value="F:sulfite oxidase activity"/>
    <property type="evidence" value="ECO:0007669"/>
    <property type="project" value="TreeGrafter"/>
</dbReference>
<dbReference type="AlphaFoldDB" id="A0A6A7B6F6"/>
<keyword evidence="4" id="KW-0560">Oxidoreductase</keyword>
<gene>
    <name evidence="7" type="ORF">T440DRAFT_518808</name>
</gene>
<dbReference type="InterPro" id="IPR000572">
    <property type="entry name" value="OxRdtase_Mopterin-bd_dom"/>
</dbReference>
<dbReference type="Pfam" id="PF03404">
    <property type="entry name" value="Mo-co_dimer"/>
    <property type="match status" value="1"/>
</dbReference>
<comment type="cofactor">
    <cofactor evidence="1">
        <name>Mo-molybdopterin</name>
        <dbReference type="ChEBI" id="CHEBI:71302"/>
    </cofactor>
</comment>
<evidence type="ECO:0000259" key="6">
    <source>
        <dbReference type="Pfam" id="PF03404"/>
    </source>
</evidence>
<accession>A0A6A7B6F6</accession>
<dbReference type="GO" id="GO:0020037">
    <property type="term" value="F:heme binding"/>
    <property type="evidence" value="ECO:0007669"/>
    <property type="project" value="TreeGrafter"/>
</dbReference>
<feature type="domain" description="Moybdenum cofactor oxidoreductase dimerisation" evidence="6">
    <location>
        <begin position="245"/>
        <end position="340"/>
    </location>
</feature>
<dbReference type="GO" id="GO:0006790">
    <property type="term" value="P:sulfur compound metabolic process"/>
    <property type="evidence" value="ECO:0007669"/>
    <property type="project" value="TreeGrafter"/>
</dbReference>
<evidence type="ECO:0000256" key="3">
    <source>
        <dbReference type="ARBA" id="ARBA00022723"/>
    </source>
</evidence>
<protein>
    <submittedName>
        <fullName evidence="7">Molybdopterin binding oxidoreductase</fullName>
    </submittedName>
</protein>
<feature type="domain" description="Oxidoreductase molybdopterin-binding" evidence="5">
    <location>
        <begin position="57"/>
        <end position="223"/>
    </location>
</feature>
<evidence type="ECO:0000259" key="5">
    <source>
        <dbReference type="Pfam" id="PF00174"/>
    </source>
</evidence>
<evidence type="ECO:0000256" key="4">
    <source>
        <dbReference type="ARBA" id="ARBA00023002"/>
    </source>
</evidence>
<evidence type="ECO:0000313" key="7">
    <source>
        <dbReference type="EMBL" id="KAF2849949.1"/>
    </source>
</evidence>
<keyword evidence="3" id="KW-0479">Metal-binding</keyword>
<dbReference type="PRINTS" id="PR00407">
    <property type="entry name" value="EUMOPTERIN"/>
</dbReference>
<name>A0A6A7B6F6_9PLEO</name>